<sequence>MHPKIPQRQDQFFPYGISASWILDDPAPTFLGLKGLQNLNSWEGDVLEQDAGRPGSASAAPAGPAPARGDRSRDRGWRPASGMEGDAGGQAAGTASQGRCDKECHPPSLHSYLSSSTADELLSAYCVPGIVLRVGHAKAGQELLGQLCLRSAAADPALWACPGQDPALPGTLGTHYAGSDARGRGEGRGPQQMKIEYDFPACPNLGPPAHGMGGDGAPQSLGDTEQASPMLNFLGWCPSASCQHPHLYWLLLMGLAEGFGGVGRKAELGEEVNQRPLEKGGHRPEPRIAAAIHHPWEARKLVSRTSFLE</sequence>
<proteinExistence type="predicted"/>
<organism evidence="1 2">
    <name type="scientific">Rangifer tarandus platyrhynchus</name>
    <name type="common">Svalbard reindeer</name>
    <dbReference type="NCBI Taxonomy" id="3082113"/>
    <lineage>
        <taxon>Eukaryota</taxon>
        <taxon>Metazoa</taxon>
        <taxon>Chordata</taxon>
        <taxon>Craniata</taxon>
        <taxon>Vertebrata</taxon>
        <taxon>Euteleostomi</taxon>
        <taxon>Mammalia</taxon>
        <taxon>Eutheria</taxon>
        <taxon>Laurasiatheria</taxon>
        <taxon>Artiodactyla</taxon>
        <taxon>Ruminantia</taxon>
        <taxon>Pecora</taxon>
        <taxon>Cervidae</taxon>
        <taxon>Odocoileinae</taxon>
        <taxon>Rangifer</taxon>
    </lineage>
</organism>
<gene>
    <name evidence="1" type="ORF">MRATA1EN3_LOCUS11717</name>
</gene>
<protein>
    <submittedName>
        <fullName evidence="1">Uncharacterized protein</fullName>
    </submittedName>
</protein>
<evidence type="ECO:0000313" key="2">
    <source>
        <dbReference type="Proteomes" id="UP001162501"/>
    </source>
</evidence>
<dbReference type="EMBL" id="OX596105">
    <property type="protein sequence ID" value="CAI9700504.1"/>
    <property type="molecule type" value="Genomic_DNA"/>
</dbReference>
<name>A0ACB0EJ63_RANTA</name>
<dbReference type="Proteomes" id="UP001162501">
    <property type="component" value="Chromosome 21"/>
</dbReference>
<evidence type="ECO:0000313" key="1">
    <source>
        <dbReference type="EMBL" id="CAI9700504.1"/>
    </source>
</evidence>
<accession>A0ACB0EJ63</accession>
<reference evidence="1" key="1">
    <citation type="submission" date="2023-05" db="EMBL/GenBank/DDBJ databases">
        <authorList>
            <consortium name="ELIXIR-Norway"/>
        </authorList>
    </citation>
    <scope>NUCLEOTIDE SEQUENCE</scope>
</reference>